<dbReference type="AlphaFoldDB" id="A0A4Y1ZEE1"/>
<protein>
    <submittedName>
        <fullName evidence="1">Uncharacterized protein</fullName>
    </submittedName>
</protein>
<name>A0A4Y1ZEE1_9BACL</name>
<comment type="caution">
    <text evidence="1">The sequence shown here is derived from an EMBL/GenBank/DDBJ whole genome shotgun (WGS) entry which is preliminary data.</text>
</comment>
<gene>
    <name evidence="1" type="ORF">NBRC111894_2864</name>
</gene>
<dbReference type="EMBL" id="BEXB01000024">
    <property type="protein sequence ID" value="GAY77310.1"/>
    <property type="molecule type" value="Genomic_DNA"/>
</dbReference>
<evidence type="ECO:0000313" key="1">
    <source>
        <dbReference type="EMBL" id="GAY77310.1"/>
    </source>
</evidence>
<sequence>MISDLFFSWTVIIRLCSSSAACIIERGGIPLRGTRAANFIVLPKEVIVR</sequence>
<accession>A0A4Y1ZEE1</accession>
<evidence type="ECO:0000313" key="2">
    <source>
        <dbReference type="Proteomes" id="UP000319716"/>
    </source>
</evidence>
<dbReference type="Proteomes" id="UP000319716">
    <property type="component" value="Unassembled WGS sequence"/>
</dbReference>
<proteinExistence type="predicted"/>
<organism evidence="1 2">
    <name type="scientific">Sporolactobacillus inulinus</name>
    <dbReference type="NCBI Taxonomy" id="2078"/>
    <lineage>
        <taxon>Bacteria</taxon>
        <taxon>Bacillati</taxon>
        <taxon>Bacillota</taxon>
        <taxon>Bacilli</taxon>
        <taxon>Bacillales</taxon>
        <taxon>Sporolactobacillaceae</taxon>
        <taxon>Sporolactobacillus</taxon>
    </lineage>
</organism>
<reference evidence="1 2" key="1">
    <citation type="submission" date="2017-11" db="EMBL/GenBank/DDBJ databases">
        <title>Draft Genome Sequence of Sporolactobacillus inulinus NBRC 111894 Isolated from Koso, a Japanese Sugar-Vegetable Fermented Beverage.</title>
        <authorList>
            <person name="Chiou T.Y."/>
            <person name="Oshima K."/>
            <person name="Suda W."/>
            <person name="Hattori M."/>
            <person name="Takahashi T."/>
        </authorList>
    </citation>
    <scope>NUCLEOTIDE SEQUENCE [LARGE SCALE GENOMIC DNA]</scope>
    <source>
        <strain evidence="1 2">NBRC111894</strain>
    </source>
</reference>